<evidence type="ECO:0000313" key="2">
    <source>
        <dbReference type="EMBL" id="NLR90262.1"/>
    </source>
</evidence>
<protein>
    <recommendedName>
        <fullName evidence="4">DUF4340 domain-containing protein</fullName>
    </recommendedName>
</protein>
<keyword evidence="1" id="KW-1133">Transmembrane helix</keyword>
<feature type="transmembrane region" description="Helical" evidence="1">
    <location>
        <begin position="7"/>
        <end position="27"/>
    </location>
</feature>
<comment type="caution">
    <text evidence="2">The sequence shown here is derived from an EMBL/GenBank/DDBJ whole genome shotgun (WGS) entry which is preliminary data.</text>
</comment>
<evidence type="ECO:0000313" key="3">
    <source>
        <dbReference type="Proteomes" id="UP000585050"/>
    </source>
</evidence>
<accession>A0A7X8SHK1</accession>
<dbReference type="RefSeq" id="WP_168880970.1">
    <property type="nucleotide sequence ID" value="NZ_JABAIL010000001.1"/>
</dbReference>
<reference evidence="2 3" key="1">
    <citation type="submission" date="2020-04" db="EMBL/GenBank/DDBJ databases">
        <title>Flammeovirga sp. SR4, a novel species isolated from seawater.</title>
        <authorList>
            <person name="Wang X."/>
        </authorList>
    </citation>
    <scope>NUCLEOTIDE SEQUENCE [LARGE SCALE GENOMIC DNA]</scope>
    <source>
        <strain evidence="2 3">SR4</strain>
    </source>
</reference>
<name>A0A7X8SHK1_9BACT</name>
<keyword evidence="3" id="KW-1185">Reference proteome</keyword>
<evidence type="ECO:0000256" key="1">
    <source>
        <dbReference type="SAM" id="Phobius"/>
    </source>
</evidence>
<proteinExistence type="predicted"/>
<evidence type="ECO:0008006" key="4">
    <source>
        <dbReference type="Google" id="ProtNLM"/>
    </source>
</evidence>
<keyword evidence="1" id="KW-0472">Membrane</keyword>
<dbReference type="AlphaFoldDB" id="A0A7X8SHK1"/>
<keyword evidence="1" id="KW-0812">Transmembrane</keyword>
<organism evidence="2 3">
    <name type="scientific">Flammeovirga agarivorans</name>
    <dbReference type="NCBI Taxonomy" id="2726742"/>
    <lineage>
        <taxon>Bacteria</taxon>
        <taxon>Pseudomonadati</taxon>
        <taxon>Bacteroidota</taxon>
        <taxon>Cytophagia</taxon>
        <taxon>Cytophagales</taxon>
        <taxon>Flammeovirgaceae</taxon>
        <taxon>Flammeovirga</taxon>
    </lineage>
</organism>
<sequence length="303" mass="34803">MTNKLKVLIGVNIILVSAIVFSVFSVFPLQSNDVKGKPFFNLADLSQVNQFDINGQSIVRLEDGRWVMNGKVDVSPMFVGRVFQAMQQTQIIENKKSMPTDGKDITVYVASTPVFTGTIASEGDVMAYGNRNGEIFSIEMPGQFLNLEELFDANEKDWRDKTVFRTSWRTLKNFELTYNRNPENDVNITFKDPFYSVQNVKALDSAAVYQFVTSLPRVQVDQYEVRNSFIEDTVKKYRPFCEIIMEDLVADYNAEVFIYPFDNKVFAYFPNSNEVGTLNTKVVQDLLVSWHFFDANDPRKKNR</sequence>
<gene>
    <name evidence="2" type="ORF">HGP29_03550</name>
</gene>
<dbReference type="EMBL" id="JABAIL010000001">
    <property type="protein sequence ID" value="NLR90262.1"/>
    <property type="molecule type" value="Genomic_DNA"/>
</dbReference>
<dbReference type="Proteomes" id="UP000585050">
    <property type="component" value="Unassembled WGS sequence"/>
</dbReference>